<evidence type="ECO:0000313" key="3">
    <source>
        <dbReference type="Proteomes" id="UP000218334"/>
    </source>
</evidence>
<feature type="region of interest" description="Disordered" evidence="1">
    <location>
        <begin position="1"/>
        <end position="59"/>
    </location>
</feature>
<keyword evidence="3" id="KW-1185">Reference proteome</keyword>
<dbReference type="SUPFAM" id="SSF52821">
    <property type="entry name" value="Rhodanese/Cell cycle control phosphatase"/>
    <property type="match status" value="1"/>
</dbReference>
<dbReference type="STRING" id="1076256.A0A2H3BBH5"/>
<evidence type="ECO:0008006" key="4">
    <source>
        <dbReference type="Google" id="ProtNLM"/>
    </source>
</evidence>
<organism evidence="2 3">
    <name type="scientific">Armillaria solidipes</name>
    <dbReference type="NCBI Taxonomy" id="1076256"/>
    <lineage>
        <taxon>Eukaryota</taxon>
        <taxon>Fungi</taxon>
        <taxon>Dikarya</taxon>
        <taxon>Basidiomycota</taxon>
        <taxon>Agaricomycotina</taxon>
        <taxon>Agaricomycetes</taxon>
        <taxon>Agaricomycetidae</taxon>
        <taxon>Agaricales</taxon>
        <taxon>Marasmiineae</taxon>
        <taxon>Physalacriaceae</taxon>
        <taxon>Armillaria</taxon>
    </lineage>
</organism>
<dbReference type="AlphaFoldDB" id="A0A2H3BBH5"/>
<sequence length="230" mass="24769">MAGMKRKMMNDDVVGPSDKDEGGMEIGALLSSNDGRKTNASLGVDCPPKGTMASSPGSGTSAEWQRLWSLYSEAITITFCQTQSNPLRQLLYSGCSYKDSTLMSHLAHHRLLDNRQTQYVKQMSREPSSFGSFTAQLLLVVVPSSSQPTPTTRPMLHSNNFHAVEDSELASLINTPSVLFIDIRPHAQFTNACLPNVLSLSVPSTHEPAFLIGGVISGPSASAGVEDRVT</sequence>
<accession>A0A2H3BBH5</accession>
<reference evidence="3" key="1">
    <citation type="journal article" date="2017" name="Nat. Ecol. Evol.">
        <title>Genome expansion and lineage-specific genetic innovations in the forest pathogenic fungi Armillaria.</title>
        <authorList>
            <person name="Sipos G."/>
            <person name="Prasanna A.N."/>
            <person name="Walter M.C."/>
            <person name="O'Connor E."/>
            <person name="Balint B."/>
            <person name="Krizsan K."/>
            <person name="Kiss B."/>
            <person name="Hess J."/>
            <person name="Varga T."/>
            <person name="Slot J."/>
            <person name="Riley R."/>
            <person name="Boka B."/>
            <person name="Rigling D."/>
            <person name="Barry K."/>
            <person name="Lee J."/>
            <person name="Mihaltcheva S."/>
            <person name="LaButti K."/>
            <person name="Lipzen A."/>
            <person name="Waldron R."/>
            <person name="Moloney N.M."/>
            <person name="Sperisen C."/>
            <person name="Kredics L."/>
            <person name="Vagvoelgyi C."/>
            <person name="Patrignani A."/>
            <person name="Fitzpatrick D."/>
            <person name="Nagy I."/>
            <person name="Doyle S."/>
            <person name="Anderson J.B."/>
            <person name="Grigoriev I.V."/>
            <person name="Gueldener U."/>
            <person name="Muensterkoetter M."/>
            <person name="Nagy L.G."/>
        </authorList>
    </citation>
    <scope>NUCLEOTIDE SEQUENCE [LARGE SCALE GENOMIC DNA]</scope>
    <source>
        <strain evidence="3">28-4</strain>
    </source>
</reference>
<proteinExistence type="predicted"/>
<gene>
    <name evidence="2" type="ORF">ARMSODRAFT_981730</name>
</gene>
<protein>
    <recommendedName>
        <fullName evidence="4">Rhodanese domain-containing protein</fullName>
    </recommendedName>
</protein>
<feature type="compositionally biased region" description="Polar residues" evidence="1">
    <location>
        <begin position="30"/>
        <end position="41"/>
    </location>
</feature>
<dbReference type="EMBL" id="KZ293478">
    <property type="protein sequence ID" value="PBK61183.1"/>
    <property type="molecule type" value="Genomic_DNA"/>
</dbReference>
<evidence type="ECO:0000313" key="2">
    <source>
        <dbReference type="EMBL" id="PBK61183.1"/>
    </source>
</evidence>
<dbReference type="InterPro" id="IPR036873">
    <property type="entry name" value="Rhodanese-like_dom_sf"/>
</dbReference>
<evidence type="ECO:0000256" key="1">
    <source>
        <dbReference type="SAM" id="MobiDB-lite"/>
    </source>
</evidence>
<name>A0A2H3BBH5_9AGAR</name>
<dbReference type="Proteomes" id="UP000218334">
    <property type="component" value="Unassembled WGS sequence"/>
</dbReference>